<dbReference type="KEGG" id="scor:J3U87_01355"/>
<dbReference type="SMART" id="SM00530">
    <property type="entry name" value="HTH_XRE"/>
    <property type="match status" value="1"/>
</dbReference>
<proteinExistence type="inferred from homology"/>
<dbReference type="RefSeq" id="WP_237381225.1">
    <property type="nucleotide sequence ID" value="NZ_CP071793.1"/>
</dbReference>
<dbReference type="Pfam" id="PF06114">
    <property type="entry name" value="Peptidase_M78"/>
    <property type="match status" value="1"/>
</dbReference>
<dbReference type="GO" id="GO:0003677">
    <property type="term" value="F:DNA binding"/>
    <property type="evidence" value="ECO:0007669"/>
    <property type="project" value="UniProtKB-KW"/>
</dbReference>
<dbReference type="EMBL" id="CP071793">
    <property type="protein sequence ID" value="QTD51090.1"/>
    <property type="molecule type" value="Genomic_DNA"/>
</dbReference>
<keyword evidence="2" id="KW-0238">DNA-binding</keyword>
<dbReference type="InterPro" id="IPR010982">
    <property type="entry name" value="Lambda_DNA-bd_dom_sf"/>
</dbReference>
<dbReference type="CDD" id="cd00093">
    <property type="entry name" value="HTH_XRE"/>
    <property type="match status" value="1"/>
</dbReference>
<sequence>MDNDLIRMILGMKVRQLRQQRHLSLQDLSKKTGMSASYLNEIEKGKKYPKVEKIMALAESLGEQYDDLISLRLEEDLGNLTPVLNSPLIQKFPFKLFGISAQDLIQLMARVPREMGILARMLEDMGHNYDMRVEHFFHTALRSYQIIHQNFFADIEKKADLFRKQQGWERDRILTYDDLVPVLEESFGVSLDDSVLADHPVLNHMRSVLTADGRLLLHSSLSKPRRAFAAGRELGYHVLAAEERAFSSPALEVGTFDEVLNNFRASYFASALLLPRDRVHRDLKTFFKLSHWDPEAFVTMMESYKVTPETFFYRLSELVPHYFKTQRVHFLKFARRRGERRVQLAKQLNMSNVHIPHGIGLKEHFCRRWLSLYVIDELEMHPEKGMVVGVQRSQFIGYNSEFFCISIAYPGMLDKDDLYSVTLGFQVDASLRKTVKFLGDPRIQARELGQTCERCPLSYDRCEERTTEPVIHQRLQEEKEQLQALTDLREQTMVEA</sequence>
<dbReference type="GO" id="GO:0003700">
    <property type="term" value="F:DNA-binding transcription factor activity"/>
    <property type="evidence" value="ECO:0007669"/>
    <property type="project" value="TreeGrafter"/>
</dbReference>
<dbReference type="PANTHER" id="PTHR46797">
    <property type="entry name" value="HTH-TYPE TRANSCRIPTIONAL REGULATOR"/>
    <property type="match status" value="1"/>
</dbReference>
<dbReference type="InterPro" id="IPR010359">
    <property type="entry name" value="IrrE_HExxH"/>
</dbReference>
<name>A0A8A4TNF8_SULCO</name>
<protein>
    <submittedName>
        <fullName evidence="4">Helix-turn-helix domain-containing protein</fullName>
    </submittedName>
</protein>
<evidence type="ECO:0000256" key="2">
    <source>
        <dbReference type="ARBA" id="ARBA00023125"/>
    </source>
</evidence>
<dbReference type="PANTHER" id="PTHR46797:SF1">
    <property type="entry name" value="METHYLPHOSPHONATE SYNTHASE"/>
    <property type="match status" value="1"/>
</dbReference>
<gene>
    <name evidence="4" type="ORF">J3U87_01355</name>
</gene>
<dbReference type="Proteomes" id="UP000663929">
    <property type="component" value="Chromosome"/>
</dbReference>
<dbReference type="GO" id="GO:0005829">
    <property type="term" value="C:cytosol"/>
    <property type="evidence" value="ECO:0007669"/>
    <property type="project" value="TreeGrafter"/>
</dbReference>
<dbReference type="InterPro" id="IPR050807">
    <property type="entry name" value="TransReg_Diox_bact_type"/>
</dbReference>
<keyword evidence="5" id="KW-1185">Reference proteome</keyword>
<accession>A0A8A4TNF8</accession>
<dbReference type="InterPro" id="IPR001387">
    <property type="entry name" value="Cro/C1-type_HTH"/>
</dbReference>
<dbReference type="Gene3D" id="1.10.260.40">
    <property type="entry name" value="lambda repressor-like DNA-binding domains"/>
    <property type="match status" value="1"/>
</dbReference>
<comment type="similarity">
    <text evidence="1">Belongs to the short-chain fatty acyl-CoA assimilation regulator (ScfR) family.</text>
</comment>
<evidence type="ECO:0000313" key="4">
    <source>
        <dbReference type="EMBL" id="QTD51090.1"/>
    </source>
</evidence>
<dbReference type="PROSITE" id="PS50943">
    <property type="entry name" value="HTH_CROC1"/>
    <property type="match status" value="1"/>
</dbReference>
<dbReference type="SUPFAM" id="SSF47413">
    <property type="entry name" value="lambda repressor-like DNA-binding domains"/>
    <property type="match status" value="1"/>
</dbReference>
<reference evidence="4" key="1">
    <citation type="submission" date="2021-03" db="EMBL/GenBank/DDBJ databases">
        <title>Acanthopleuribacteraceae sp. M133.</title>
        <authorList>
            <person name="Wang G."/>
        </authorList>
    </citation>
    <scope>NUCLEOTIDE SEQUENCE</scope>
    <source>
        <strain evidence="4">M133</strain>
    </source>
</reference>
<evidence type="ECO:0000256" key="1">
    <source>
        <dbReference type="ARBA" id="ARBA00007227"/>
    </source>
</evidence>
<organism evidence="4 5">
    <name type="scientific">Sulfidibacter corallicola</name>
    <dbReference type="NCBI Taxonomy" id="2818388"/>
    <lineage>
        <taxon>Bacteria</taxon>
        <taxon>Pseudomonadati</taxon>
        <taxon>Acidobacteriota</taxon>
        <taxon>Holophagae</taxon>
        <taxon>Acanthopleuribacterales</taxon>
        <taxon>Acanthopleuribacteraceae</taxon>
        <taxon>Sulfidibacter</taxon>
    </lineage>
</organism>
<dbReference type="AlphaFoldDB" id="A0A8A4TNF8"/>
<evidence type="ECO:0000313" key="5">
    <source>
        <dbReference type="Proteomes" id="UP000663929"/>
    </source>
</evidence>
<feature type="domain" description="HTH cro/C1-type" evidence="3">
    <location>
        <begin position="14"/>
        <end position="68"/>
    </location>
</feature>
<dbReference type="Pfam" id="PF01381">
    <property type="entry name" value="HTH_3"/>
    <property type="match status" value="1"/>
</dbReference>
<evidence type="ECO:0000259" key="3">
    <source>
        <dbReference type="PROSITE" id="PS50943"/>
    </source>
</evidence>